<feature type="transmembrane region" description="Helical" evidence="1">
    <location>
        <begin position="7"/>
        <end position="25"/>
    </location>
</feature>
<evidence type="ECO:0000313" key="3">
    <source>
        <dbReference type="Proteomes" id="UP000557307"/>
    </source>
</evidence>
<proteinExistence type="predicted"/>
<comment type="caution">
    <text evidence="2">The sequence shown here is derived from an EMBL/GenBank/DDBJ whole genome shotgun (WGS) entry which is preliminary data.</text>
</comment>
<dbReference type="Proteomes" id="UP000557307">
    <property type="component" value="Unassembled WGS sequence"/>
</dbReference>
<keyword evidence="1" id="KW-0472">Membrane</keyword>
<evidence type="ECO:0000313" key="2">
    <source>
        <dbReference type="EMBL" id="MBB5287369.1"/>
    </source>
</evidence>
<feature type="transmembrane region" description="Helical" evidence="1">
    <location>
        <begin position="59"/>
        <end position="76"/>
    </location>
</feature>
<keyword evidence="1" id="KW-0812">Transmembrane</keyword>
<sequence>MTISFKHIGLIIGIASIFLSFLFAGRQQGTYQILLLGGIATAFFFYLTILFARNKLKSKLFWSALVVACAVLQWLTEPILIDTSYRYYISQNQNTLNEINDILQRKQGEVFMLNDSVTVKYDTLTFHEKEKLKRGRKDLGVYLISKSNKGIYYGLWGFLDVRLGITYLQTLEHTGDKYRHLTGSWFR</sequence>
<feature type="transmembrane region" description="Helical" evidence="1">
    <location>
        <begin position="31"/>
        <end position="52"/>
    </location>
</feature>
<accession>A0A840U6B8</accession>
<keyword evidence="1" id="KW-1133">Transmembrane helix</keyword>
<dbReference type="AlphaFoldDB" id="A0A840U6B8"/>
<protein>
    <submittedName>
        <fullName evidence="2">Uncharacterized protein</fullName>
    </submittedName>
</protein>
<organism evidence="2 3">
    <name type="scientific">Rhabdobacter roseus</name>
    <dbReference type="NCBI Taxonomy" id="1655419"/>
    <lineage>
        <taxon>Bacteria</taxon>
        <taxon>Pseudomonadati</taxon>
        <taxon>Bacteroidota</taxon>
        <taxon>Cytophagia</taxon>
        <taxon>Cytophagales</taxon>
        <taxon>Cytophagaceae</taxon>
        <taxon>Rhabdobacter</taxon>
    </lineage>
</organism>
<reference evidence="2 3" key="1">
    <citation type="submission" date="2020-08" db="EMBL/GenBank/DDBJ databases">
        <title>Genomic Encyclopedia of Type Strains, Phase IV (KMG-IV): sequencing the most valuable type-strain genomes for metagenomic binning, comparative biology and taxonomic classification.</title>
        <authorList>
            <person name="Goeker M."/>
        </authorList>
    </citation>
    <scope>NUCLEOTIDE SEQUENCE [LARGE SCALE GENOMIC DNA]</scope>
    <source>
        <strain evidence="2 3">DSM 105074</strain>
    </source>
</reference>
<gene>
    <name evidence="2" type="ORF">HNQ92_005532</name>
</gene>
<keyword evidence="3" id="KW-1185">Reference proteome</keyword>
<name>A0A840U6B8_9BACT</name>
<dbReference type="RefSeq" id="WP_184179404.1">
    <property type="nucleotide sequence ID" value="NZ_JACHGF010000017.1"/>
</dbReference>
<evidence type="ECO:0000256" key="1">
    <source>
        <dbReference type="SAM" id="Phobius"/>
    </source>
</evidence>
<dbReference type="EMBL" id="JACHGF010000017">
    <property type="protein sequence ID" value="MBB5287369.1"/>
    <property type="molecule type" value="Genomic_DNA"/>
</dbReference>